<sequence length="90" mass="9773">MHRCTGERRRAGQGKCVGTMLWTFTCAVESSEGAAERTVVVCVTHPSIRRTPPSRKVHTDGTPPHTIGKSSEGEWDDAGCGQYGKSRDRG</sequence>
<dbReference type="EMBL" id="ML122307">
    <property type="protein sequence ID" value="RPD54343.1"/>
    <property type="molecule type" value="Genomic_DNA"/>
</dbReference>
<dbReference type="Proteomes" id="UP000313359">
    <property type="component" value="Unassembled WGS sequence"/>
</dbReference>
<reference evidence="2" key="1">
    <citation type="journal article" date="2018" name="Genome Biol. Evol.">
        <title>Genomics and development of Lentinus tigrinus, a white-rot wood-decaying mushroom with dimorphic fruiting bodies.</title>
        <authorList>
            <person name="Wu B."/>
            <person name="Xu Z."/>
            <person name="Knudson A."/>
            <person name="Carlson A."/>
            <person name="Chen N."/>
            <person name="Kovaka S."/>
            <person name="LaButti K."/>
            <person name="Lipzen A."/>
            <person name="Pennachio C."/>
            <person name="Riley R."/>
            <person name="Schakwitz W."/>
            <person name="Umezawa K."/>
            <person name="Ohm R.A."/>
            <person name="Grigoriev I.V."/>
            <person name="Nagy L.G."/>
            <person name="Gibbons J."/>
            <person name="Hibbett D."/>
        </authorList>
    </citation>
    <scope>NUCLEOTIDE SEQUENCE [LARGE SCALE GENOMIC DNA]</scope>
    <source>
        <strain evidence="2">ALCF2SS1-6</strain>
    </source>
</reference>
<protein>
    <submittedName>
        <fullName evidence="2">Uncharacterized protein</fullName>
    </submittedName>
</protein>
<feature type="region of interest" description="Disordered" evidence="1">
    <location>
        <begin position="49"/>
        <end position="90"/>
    </location>
</feature>
<accession>A0A5C2RRY9</accession>
<evidence type="ECO:0000313" key="2">
    <source>
        <dbReference type="EMBL" id="RPD54343.1"/>
    </source>
</evidence>
<name>A0A5C2RRY9_9APHY</name>
<organism evidence="2 3">
    <name type="scientific">Lentinus tigrinus ALCF2SS1-6</name>
    <dbReference type="NCBI Taxonomy" id="1328759"/>
    <lineage>
        <taxon>Eukaryota</taxon>
        <taxon>Fungi</taxon>
        <taxon>Dikarya</taxon>
        <taxon>Basidiomycota</taxon>
        <taxon>Agaricomycotina</taxon>
        <taxon>Agaricomycetes</taxon>
        <taxon>Polyporales</taxon>
        <taxon>Polyporaceae</taxon>
        <taxon>Lentinus</taxon>
    </lineage>
</organism>
<keyword evidence="3" id="KW-1185">Reference proteome</keyword>
<dbReference type="AlphaFoldDB" id="A0A5C2RRY9"/>
<evidence type="ECO:0000313" key="3">
    <source>
        <dbReference type="Proteomes" id="UP000313359"/>
    </source>
</evidence>
<proteinExistence type="predicted"/>
<evidence type="ECO:0000256" key="1">
    <source>
        <dbReference type="SAM" id="MobiDB-lite"/>
    </source>
</evidence>
<gene>
    <name evidence="2" type="ORF">L227DRAFT_580618</name>
</gene>